<comment type="caution">
    <text evidence="3">The sequence shown here is derived from an EMBL/GenBank/DDBJ whole genome shotgun (WGS) entry which is preliminary data.</text>
</comment>
<feature type="modified residue" description="4-aspartylphosphate" evidence="1">
    <location>
        <position position="39"/>
    </location>
</feature>
<keyword evidence="4" id="KW-1185">Reference proteome</keyword>
<protein>
    <submittedName>
        <fullName evidence="3">Response regulator</fullName>
    </submittedName>
</protein>
<evidence type="ECO:0000259" key="2">
    <source>
        <dbReference type="PROSITE" id="PS50110"/>
    </source>
</evidence>
<dbReference type="Pfam" id="PF00072">
    <property type="entry name" value="Response_reg"/>
    <property type="match status" value="1"/>
</dbReference>
<evidence type="ECO:0000313" key="3">
    <source>
        <dbReference type="EMBL" id="MFC0261053.1"/>
    </source>
</evidence>
<keyword evidence="1" id="KW-0597">Phosphoprotein</keyword>
<dbReference type="InterPro" id="IPR052893">
    <property type="entry name" value="TCS_response_regulator"/>
</dbReference>
<reference evidence="3 4" key="1">
    <citation type="submission" date="2024-09" db="EMBL/GenBank/DDBJ databases">
        <authorList>
            <person name="Sun Q."/>
            <person name="Mori K."/>
        </authorList>
    </citation>
    <scope>NUCLEOTIDE SEQUENCE [LARGE SCALE GENOMIC DNA]</scope>
    <source>
        <strain evidence="3 4">CCM 7650</strain>
    </source>
</reference>
<dbReference type="PANTHER" id="PTHR44520:SF2">
    <property type="entry name" value="RESPONSE REGULATOR RCP1"/>
    <property type="match status" value="1"/>
</dbReference>
<name>A0ABV6FMF4_9BACT</name>
<dbReference type="PANTHER" id="PTHR44520">
    <property type="entry name" value="RESPONSE REGULATOR RCP1-RELATED"/>
    <property type="match status" value="1"/>
</dbReference>
<gene>
    <name evidence="3" type="ORF">ACFFIP_00050</name>
</gene>
<evidence type="ECO:0000256" key="1">
    <source>
        <dbReference type="PROSITE-ProRule" id="PRU00169"/>
    </source>
</evidence>
<dbReference type="RefSeq" id="WP_382385510.1">
    <property type="nucleotide sequence ID" value="NZ_JBHLWI010000001.1"/>
</dbReference>
<dbReference type="PROSITE" id="PS50110">
    <property type="entry name" value="RESPONSE_REGULATORY"/>
    <property type="match status" value="1"/>
</dbReference>
<dbReference type="EMBL" id="JBHLWI010000001">
    <property type="protein sequence ID" value="MFC0261053.1"/>
    <property type="molecule type" value="Genomic_DNA"/>
</dbReference>
<sequence length="113" mass="12938">MITKNGLHENPHVFMSALSALSYLKEKNLPDQGFTILLDINMPEMNGWEFLDELSKMELLSYIEVIMLTSSVDESDKQLARKYPLVVDYLTKPLNADAINLLMNRFKQNKGDS</sequence>
<dbReference type="InterPro" id="IPR011006">
    <property type="entry name" value="CheY-like_superfamily"/>
</dbReference>
<dbReference type="SUPFAM" id="SSF52172">
    <property type="entry name" value="CheY-like"/>
    <property type="match status" value="1"/>
</dbReference>
<evidence type="ECO:0000313" key="4">
    <source>
        <dbReference type="Proteomes" id="UP001589797"/>
    </source>
</evidence>
<accession>A0ABV6FMF4</accession>
<proteinExistence type="predicted"/>
<feature type="domain" description="Response regulatory" evidence="2">
    <location>
        <begin position="1"/>
        <end position="107"/>
    </location>
</feature>
<dbReference type="Proteomes" id="UP001589797">
    <property type="component" value="Unassembled WGS sequence"/>
</dbReference>
<dbReference type="Gene3D" id="3.40.50.2300">
    <property type="match status" value="1"/>
</dbReference>
<organism evidence="3 4">
    <name type="scientific">Fontibacter flavus</name>
    <dbReference type="NCBI Taxonomy" id="654838"/>
    <lineage>
        <taxon>Bacteria</taxon>
        <taxon>Pseudomonadati</taxon>
        <taxon>Bacteroidota</taxon>
        <taxon>Cytophagia</taxon>
        <taxon>Cytophagales</taxon>
        <taxon>Cyclobacteriaceae</taxon>
        <taxon>Fontibacter</taxon>
    </lineage>
</organism>
<dbReference type="InterPro" id="IPR001789">
    <property type="entry name" value="Sig_transdc_resp-reg_receiver"/>
</dbReference>